<dbReference type="InterPro" id="IPR058746">
    <property type="entry name" value="Znf_RING-type_Topors"/>
</dbReference>
<accession>A0AAW0NW79</accession>
<evidence type="ECO:0000256" key="12">
    <source>
        <dbReference type="ARBA" id="ARBA00076940"/>
    </source>
</evidence>
<evidence type="ECO:0000256" key="3">
    <source>
        <dbReference type="ARBA" id="ARBA00022679"/>
    </source>
</evidence>
<feature type="compositionally biased region" description="Basic and acidic residues" evidence="17">
    <location>
        <begin position="553"/>
        <end position="589"/>
    </location>
</feature>
<dbReference type="FunFam" id="3.30.40.10:FF:000136">
    <property type="entry name" value="E3 ubiquitin-protein ligase Topors"/>
    <property type="match status" value="1"/>
</dbReference>
<keyword evidence="4" id="KW-0479">Metal-binding</keyword>
<dbReference type="AlphaFoldDB" id="A0AAW0NW79"/>
<evidence type="ECO:0000256" key="10">
    <source>
        <dbReference type="ARBA" id="ARBA00071236"/>
    </source>
</evidence>
<dbReference type="GO" id="GO:0000209">
    <property type="term" value="P:protein polyubiquitination"/>
    <property type="evidence" value="ECO:0007669"/>
    <property type="project" value="TreeGrafter"/>
</dbReference>
<keyword evidence="9" id="KW-0804">Transcription</keyword>
<feature type="compositionally biased region" description="Polar residues" evidence="17">
    <location>
        <begin position="968"/>
        <end position="977"/>
    </location>
</feature>
<dbReference type="CDD" id="cd16574">
    <property type="entry name" value="RING-HC_Topors"/>
    <property type="match status" value="1"/>
</dbReference>
<dbReference type="PROSITE" id="PS50089">
    <property type="entry name" value="ZF_RING_2"/>
    <property type="match status" value="1"/>
</dbReference>
<evidence type="ECO:0000256" key="6">
    <source>
        <dbReference type="ARBA" id="ARBA00022786"/>
    </source>
</evidence>
<comment type="caution">
    <text evidence="19">The sequence shown here is derived from an EMBL/GenBank/DDBJ whole genome shotgun (WGS) entry which is preliminary data.</text>
</comment>
<feature type="region of interest" description="Disordered" evidence="17">
    <location>
        <begin position="767"/>
        <end position="824"/>
    </location>
</feature>
<feature type="compositionally biased region" description="Low complexity" evidence="17">
    <location>
        <begin position="52"/>
        <end position="75"/>
    </location>
</feature>
<feature type="compositionally biased region" description="Basic residues" evidence="17">
    <location>
        <begin position="639"/>
        <end position="653"/>
    </location>
</feature>
<dbReference type="Pfam" id="PF00097">
    <property type="entry name" value="zf-C3HC4"/>
    <property type="match status" value="1"/>
</dbReference>
<dbReference type="Gene3D" id="3.30.40.10">
    <property type="entry name" value="Zinc/RING finger domain, C3HC4 (zinc finger)"/>
    <property type="match status" value="1"/>
</dbReference>
<feature type="compositionally biased region" description="Basic residues" evidence="17">
    <location>
        <begin position="40"/>
        <end position="51"/>
    </location>
</feature>
<evidence type="ECO:0000256" key="15">
    <source>
        <dbReference type="ARBA" id="ARBA00082108"/>
    </source>
</evidence>
<dbReference type="SUPFAM" id="SSF57850">
    <property type="entry name" value="RING/U-box"/>
    <property type="match status" value="1"/>
</dbReference>
<organism evidence="19 20">
    <name type="scientific">Mugilogobius chulae</name>
    <name type="common">yellowstripe goby</name>
    <dbReference type="NCBI Taxonomy" id="88201"/>
    <lineage>
        <taxon>Eukaryota</taxon>
        <taxon>Metazoa</taxon>
        <taxon>Chordata</taxon>
        <taxon>Craniata</taxon>
        <taxon>Vertebrata</taxon>
        <taxon>Euteleostomi</taxon>
        <taxon>Actinopterygii</taxon>
        <taxon>Neopterygii</taxon>
        <taxon>Teleostei</taxon>
        <taxon>Neoteleostei</taxon>
        <taxon>Acanthomorphata</taxon>
        <taxon>Gobiaria</taxon>
        <taxon>Gobiiformes</taxon>
        <taxon>Gobioidei</taxon>
        <taxon>Gobiidae</taxon>
        <taxon>Gobionellinae</taxon>
        <taxon>Mugilogobius</taxon>
    </lineage>
</organism>
<gene>
    <name evidence="19" type="ORF">WMY93_014728</name>
</gene>
<feature type="compositionally biased region" description="Low complexity" evidence="17">
    <location>
        <begin position="686"/>
        <end position="704"/>
    </location>
</feature>
<feature type="region of interest" description="Disordered" evidence="17">
    <location>
        <begin position="1099"/>
        <end position="1176"/>
    </location>
</feature>
<feature type="compositionally biased region" description="Polar residues" evidence="17">
    <location>
        <begin position="612"/>
        <end position="627"/>
    </location>
</feature>
<keyword evidence="7" id="KW-0862">Zinc</keyword>
<feature type="compositionally biased region" description="Polar residues" evidence="17">
    <location>
        <begin position="1118"/>
        <end position="1148"/>
    </location>
</feature>
<dbReference type="EMBL" id="JBBPFD010000010">
    <property type="protein sequence ID" value="KAK7910044.1"/>
    <property type="molecule type" value="Genomic_DNA"/>
</dbReference>
<evidence type="ECO:0000256" key="14">
    <source>
        <dbReference type="ARBA" id="ARBA00079184"/>
    </source>
</evidence>
<sequence length="1201" mass="134702">MAPSRMKLRVRRQDNTSATNPVPESDEEEQQQSRQERRRGASTRSRSRRKNNNNSNRNNAPVASTNTSNTSASIPSGPPLPSSSSSATSRQVVAAEDTSPDSKCPICLDRFNNLAYLDRCMHRFCFMCIQEWSHNKAECPLCKQPFTSILHSVRGQNDFKKYTLRRSPENGSVAATVAMVAAMASDHRMRLTLRRSSSSRRRNQRMVPVWEWLVDSPPDSPEYIPISPVRNVEEAQPFDLADRGIIFEGLTGLGSAGNLPPFVANNRETRKLLYRLAARRRLQREGGRVRALRDREAIALRRGLYRCGIRVRGITLGNQDQPQREISVESFCHNPSNLNRLRPWIRRELAVLYGSHDSLITIVQRIIMARIARHGLENLSIIEDELRPFLLARTDHFLHELVSFARSPLTMEHYDAQAVYEPPDVAFNVDALDSSTDSSAVIAISEEEEERDRRGAVEPVQESQASLSMTGWDDETPGPSYSTADSSCYLSSFSPTLHESTNQIRGETLPQTPASPRQQGEEEGEEECLIVGYKKPIAERTPELVQLSSDSEEEKKEGSEEKEKKETEIEKEKKKEKEKEGKETTEKQPEQFFPMLTPSPACREEIIEDIQPSRSHSDTPNPGQSLTDALLRVLSKDRSKSKRKKRERRRNKRNSSPLSSPTRRSSSQSSFDSDFRGYSIVSPLNSSCPSTPRSSSPSFFGSSPCITPPPREKCKPLKKRKRQQWQKNREGNANIKAAISTVTSAIQHGSPKEAVVKIEVKLKRWRESGKRRERRGGDGGGGKNGGERGKKGRDERSPSVEIVYEGTLSSSAPKRKRRRQRDTLLSSPPLVITLDSDSDRGLLLNRSSASSSPFSSRQTVDFCHFTALPLVHSSAVGGSSLESRNIGELPMDILDHGSEKSDENRQNNPAALISLENSTDNTDIDVEKVETIKTPNCEEEKTQEDLQKLNILEDKATSSKNKQDLQETSKIPHTSNSDDTDKKLLDSILSVLDGFTTKSDIPSTSNPVFSKVYHHKNNVLAEKPKNHGVDQFSPPFFPTTLPPFQQLTENRTKFPPFSHSTDKSSVGAKRTQSDDEFRTIHTLETHHEVANSLLALRDPENSLTSNSPAPNPALCENLSPQSNRTPSEISTSRSTPNSDSLLTNLNSKTQKDLVHEKRHSQLTGQSDITPQRTSQRLRPEGVQLALLSMEEKQRLYFDLIQ</sequence>
<feature type="compositionally biased region" description="Polar residues" evidence="17">
    <location>
        <begin position="500"/>
        <end position="518"/>
    </location>
</feature>
<evidence type="ECO:0000256" key="11">
    <source>
        <dbReference type="ARBA" id="ARBA00076856"/>
    </source>
</evidence>
<dbReference type="InterPro" id="IPR018957">
    <property type="entry name" value="Znf_C3HC4_RING-type"/>
</dbReference>
<dbReference type="InterPro" id="IPR013083">
    <property type="entry name" value="Znf_RING/FYVE/PHD"/>
</dbReference>
<protein>
    <recommendedName>
        <fullName evidence="10">E3 ubiquitin-protein ligase Topors</fullName>
        <ecNumber evidence="2">2.3.2.27</ecNumber>
    </recommendedName>
    <alternativeName>
        <fullName evidence="11">RING-type E3 ubiquitin transferase Topors</fullName>
    </alternativeName>
    <alternativeName>
        <fullName evidence="13">SUMO1-protein E3 ligase Topors</fullName>
    </alternativeName>
    <alternativeName>
        <fullName evidence="12">Topoisomerase I-binding RING finger protein</fullName>
    </alternativeName>
    <alternativeName>
        <fullName evidence="14">Topoisomerase I-binding arginine/serine-rich protein</fullName>
    </alternativeName>
    <alternativeName>
        <fullName evidence="15">Tumor suppressor p53-binding protein 3</fullName>
    </alternativeName>
</protein>
<feature type="region of interest" description="Disordered" evidence="17">
    <location>
        <begin position="445"/>
        <end position="484"/>
    </location>
</feature>
<dbReference type="GO" id="GO:0032391">
    <property type="term" value="C:photoreceptor connecting cilium"/>
    <property type="evidence" value="ECO:0007669"/>
    <property type="project" value="UniProtKB-ARBA"/>
</dbReference>
<evidence type="ECO:0000256" key="2">
    <source>
        <dbReference type="ARBA" id="ARBA00012483"/>
    </source>
</evidence>
<keyword evidence="8" id="KW-0805">Transcription regulation</keyword>
<evidence type="ECO:0000313" key="19">
    <source>
        <dbReference type="EMBL" id="KAK7910044.1"/>
    </source>
</evidence>
<evidence type="ECO:0000256" key="8">
    <source>
        <dbReference type="ARBA" id="ARBA00023015"/>
    </source>
</evidence>
<dbReference type="Proteomes" id="UP001460270">
    <property type="component" value="Unassembled WGS sequence"/>
</dbReference>
<dbReference type="Pfam" id="PF26084">
    <property type="entry name" value="PWI_Topors"/>
    <property type="match status" value="1"/>
</dbReference>
<evidence type="ECO:0000256" key="9">
    <source>
        <dbReference type="ARBA" id="ARBA00023163"/>
    </source>
</evidence>
<dbReference type="PANTHER" id="PTHR46077:SF1">
    <property type="entry name" value="TOP1 BINDING ARGININE_SERINE RICH PROTEIN, E3 UBIQUITIN LIGASE"/>
    <property type="match status" value="1"/>
</dbReference>
<feature type="compositionally biased region" description="Polar residues" evidence="17">
    <location>
        <begin position="1161"/>
        <end position="1176"/>
    </location>
</feature>
<name>A0AAW0NW79_9GOBI</name>
<keyword evidence="20" id="KW-1185">Reference proteome</keyword>
<evidence type="ECO:0000256" key="1">
    <source>
        <dbReference type="ARBA" id="ARBA00000900"/>
    </source>
</evidence>
<dbReference type="GO" id="GO:0061630">
    <property type="term" value="F:ubiquitin protein ligase activity"/>
    <property type="evidence" value="ECO:0007669"/>
    <property type="project" value="UniProtKB-EC"/>
</dbReference>
<dbReference type="PROSITE" id="PS00518">
    <property type="entry name" value="ZF_RING_1"/>
    <property type="match status" value="1"/>
</dbReference>
<dbReference type="SMART" id="SM00184">
    <property type="entry name" value="RING"/>
    <property type="match status" value="1"/>
</dbReference>
<evidence type="ECO:0000256" key="7">
    <source>
        <dbReference type="ARBA" id="ARBA00022833"/>
    </source>
</evidence>
<dbReference type="GO" id="GO:0008630">
    <property type="term" value="P:intrinsic apoptotic signaling pathway in response to DNA damage"/>
    <property type="evidence" value="ECO:0007669"/>
    <property type="project" value="UniProtKB-ARBA"/>
</dbReference>
<dbReference type="GO" id="GO:0006513">
    <property type="term" value="P:protein monoubiquitination"/>
    <property type="evidence" value="ECO:0007669"/>
    <property type="project" value="TreeGrafter"/>
</dbReference>
<dbReference type="InterPro" id="IPR017907">
    <property type="entry name" value="Znf_RING_CS"/>
</dbReference>
<proteinExistence type="predicted"/>
<keyword evidence="3" id="KW-0808">Transferase</keyword>
<feature type="region of interest" description="Disordered" evidence="17">
    <location>
        <begin position="1052"/>
        <end position="1073"/>
    </location>
</feature>
<evidence type="ECO:0000259" key="18">
    <source>
        <dbReference type="PROSITE" id="PS50089"/>
    </source>
</evidence>
<dbReference type="InterPro" id="IPR058745">
    <property type="entry name" value="PWI_Topors"/>
</dbReference>
<feature type="compositionally biased region" description="Low complexity" evidence="17">
    <location>
        <begin position="654"/>
        <end position="672"/>
    </location>
</feature>
<evidence type="ECO:0000256" key="17">
    <source>
        <dbReference type="SAM" id="MobiDB-lite"/>
    </source>
</evidence>
<comment type="catalytic activity">
    <reaction evidence="1">
        <text>S-ubiquitinyl-[E2 ubiquitin-conjugating enzyme]-L-cysteine + [acceptor protein]-L-lysine = [E2 ubiquitin-conjugating enzyme]-L-cysteine + N(6)-ubiquitinyl-[acceptor protein]-L-lysine.</text>
        <dbReference type="EC" id="2.3.2.27"/>
    </reaction>
</comment>
<keyword evidence="5 16" id="KW-0863">Zinc-finger</keyword>
<dbReference type="PANTHER" id="PTHR46077">
    <property type="entry name" value="E3 UBIQUITIN-PROTEIN LIGASE TOPORS"/>
    <property type="match status" value="1"/>
</dbReference>
<dbReference type="InterPro" id="IPR001841">
    <property type="entry name" value="Znf_RING"/>
</dbReference>
<evidence type="ECO:0000313" key="20">
    <source>
        <dbReference type="Proteomes" id="UP001460270"/>
    </source>
</evidence>
<reference evidence="20" key="1">
    <citation type="submission" date="2024-04" db="EMBL/GenBank/DDBJ databases">
        <title>Salinicola lusitanus LLJ914,a marine bacterium isolated from the Okinawa Trough.</title>
        <authorList>
            <person name="Li J."/>
        </authorList>
    </citation>
    <scope>NUCLEOTIDE SEQUENCE [LARGE SCALE GENOMIC DNA]</scope>
</reference>
<evidence type="ECO:0000256" key="16">
    <source>
        <dbReference type="PROSITE-ProRule" id="PRU00175"/>
    </source>
</evidence>
<feature type="domain" description="RING-type" evidence="18">
    <location>
        <begin position="104"/>
        <end position="143"/>
    </location>
</feature>
<feature type="compositionally biased region" description="Basic and acidic residues" evidence="17">
    <location>
        <begin position="954"/>
        <end position="967"/>
    </location>
</feature>
<dbReference type="EC" id="2.3.2.27" evidence="2"/>
<feature type="region of interest" description="Disordered" evidence="17">
    <location>
        <begin position="954"/>
        <end position="981"/>
    </location>
</feature>
<dbReference type="GO" id="GO:0008270">
    <property type="term" value="F:zinc ion binding"/>
    <property type="evidence" value="ECO:0007669"/>
    <property type="project" value="UniProtKB-KW"/>
</dbReference>
<evidence type="ECO:0000256" key="13">
    <source>
        <dbReference type="ARBA" id="ARBA00079040"/>
    </source>
</evidence>
<feature type="compositionally biased region" description="Basic residues" evidence="17">
    <location>
        <begin position="1"/>
        <end position="10"/>
    </location>
</feature>
<evidence type="ECO:0000256" key="4">
    <source>
        <dbReference type="ARBA" id="ARBA00022723"/>
    </source>
</evidence>
<feature type="region of interest" description="Disordered" evidence="17">
    <location>
        <begin position="500"/>
        <end position="734"/>
    </location>
</feature>
<feature type="compositionally biased region" description="Basic and acidic residues" evidence="17">
    <location>
        <begin position="785"/>
        <end position="798"/>
    </location>
</feature>
<keyword evidence="6" id="KW-0833">Ubl conjugation pathway</keyword>
<feature type="region of interest" description="Disordered" evidence="17">
    <location>
        <begin position="1"/>
        <end position="100"/>
    </location>
</feature>
<evidence type="ECO:0000256" key="5">
    <source>
        <dbReference type="ARBA" id="ARBA00022771"/>
    </source>
</evidence>